<dbReference type="GO" id="GO:0055085">
    <property type="term" value="P:transmembrane transport"/>
    <property type="evidence" value="ECO:0007669"/>
    <property type="project" value="InterPro"/>
</dbReference>
<feature type="transmembrane region" description="Helical" evidence="7">
    <location>
        <begin position="70"/>
        <end position="96"/>
    </location>
</feature>
<dbReference type="SUPFAM" id="SSF161098">
    <property type="entry name" value="MetI-like"/>
    <property type="match status" value="2"/>
</dbReference>
<keyword evidence="6 7" id="KW-0472">Membrane</keyword>
<evidence type="ECO:0000256" key="1">
    <source>
        <dbReference type="ARBA" id="ARBA00004651"/>
    </source>
</evidence>
<reference evidence="9" key="1">
    <citation type="submission" date="2018-01" db="EMBL/GenBank/DDBJ databases">
        <authorList>
            <person name="Yu X.-D."/>
        </authorList>
    </citation>
    <scope>NUCLEOTIDE SEQUENCE</scope>
    <source>
        <strain evidence="9">ZX-21</strain>
    </source>
</reference>
<dbReference type="GO" id="GO:0005886">
    <property type="term" value="C:plasma membrane"/>
    <property type="evidence" value="ECO:0007669"/>
    <property type="project" value="UniProtKB-SubCell"/>
</dbReference>
<dbReference type="Gene3D" id="1.10.3720.10">
    <property type="entry name" value="MetI-like"/>
    <property type="match status" value="2"/>
</dbReference>
<dbReference type="InterPro" id="IPR000515">
    <property type="entry name" value="MetI-like"/>
</dbReference>
<proteinExistence type="inferred from homology"/>
<feature type="transmembrane region" description="Helical" evidence="7">
    <location>
        <begin position="524"/>
        <end position="547"/>
    </location>
</feature>
<evidence type="ECO:0000256" key="2">
    <source>
        <dbReference type="ARBA" id="ARBA00022448"/>
    </source>
</evidence>
<dbReference type="OrthoDB" id="9790211at2"/>
<feature type="transmembrane region" description="Helical" evidence="7">
    <location>
        <begin position="211"/>
        <end position="233"/>
    </location>
</feature>
<organism evidence="9 10">
    <name type="scientific">Zhongshania marina</name>
    <dbReference type="NCBI Taxonomy" id="2304603"/>
    <lineage>
        <taxon>Bacteria</taxon>
        <taxon>Pseudomonadati</taxon>
        <taxon>Pseudomonadota</taxon>
        <taxon>Gammaproteobacteria</taxon>
        <taxon>Cellvibrionales</taxon>
        <taxon>Spongiibacteraceae</taxon>
        <taxon>Zhongshania</taxon>
    </lineage>
</organism>
<dbReference type="Pfam" id="PF00528">
    <property type="entry name" value="BPD_transp_1"/>
    <property type="match status" value="2"/>
</dbReference>
<dbReference type="PANTHER" id="PTHR30183:SF2">
    <property type="entry name" value="IRON UTILIZATION PROTEIN"/>
    <property type="match status" value="1"/>
</dbReference>
<feature type="transmembrane region" description="Helical" evidence="7">
    <location>
        <begin position="155"/>
        <end position="174"/>
    </location>
</feature>
<evidence type="ECO:0000313" key="10">
    <source>
        <dbReference type="Proteomes" id="UP000237222"/>
    </source>
</evidence>
<evidence type="ECO:0000256" key="6">
    <source>
        <dbReference type="ARBA" id="ARBA00023136"/>
    </source>
</evidence>
<dbReference type="Proteomes" id="UP000237222">
    <property type="component" value="Unassembled WGS sequence"/>
</dbReference>
<dbReference type="InterPro" id="IPR035906">
    <property type="entry name" value="MetI-like_sf"/>
</dbReference>
<evidence type="ECO:0000313" key="9">
    <source>
        <dbReference type="EMBL" id="POP54336.1"/>
    </source>
</evidence>
<evidence type="ECO:0000256" key="5">
    <source>
        <dbReference type="ARBA" id="ARBA00022989"/>
    </source>
</evidence>
<feature type="domain" description="ABC transmembrane type-1" evidence="8">
    <location>
        <begin position="343"/>
        <end position="546"/>
    </location>
</feature>
<accession>A0A2S4HK17</accession>
<dbReference type="AlphaFoldDB" id="A0A2S4HK17"/>
<keyword evidence="3" id="KW-1003">Cell membrane</keyword>
<evidence type="ECO:0000256" key="4">
    <source>
        <dbReference type="ARBA" id="ARBA00022692"/>
    </source>
</evidence>
<dbReference type="CDD" id="cd06261">
    <property type="entry name" value="TM_PBP2"/>
    <property type="match status" value="2"/>
</dbReference>
<gene>
    <name evidence="9" type="ORF">C0068_03480</name>
</gene>
<feature type="transmembrane region" description="Helical" evidence="7">
    <location>
        <begin position="245"/>
        <end position="271"/>
    </location>
</feature>
<feature type="transmembrane region" description="Helical" evidence="7">
    <location>
        <begin position="301"/>
        <end position="328"/>
    </location>
</feature>
<feature type="transmembrane region" description="Helical" evidence="7">
    <location>
        <begin position="108"/>
        <end position="129"/>
    </location>
</feature>
<feature type="transmembrane region" description="Helical" evidence="7">
    <location>
        <begin position="379"/>
        <end position="402"/>
    </location>
</feature>
<comment type="caution">
    <text evidence="9">The sequence shown here is derived from an EMBL/GenBank/DDBJ whole genome shotgun (WGS) entry which is preliminary data.</text>
</comment>
<name>A0A2S4HK17_9GAMM</name>
<evidence type="ECO:0000256" key="7">
    <source>
        <dbReference type="RuleBase" id="RU363032"/>
    </source>
</evidence>
<comment type="subcellular location">
    <subcellularLocation>
        <location evidence="1 7">Cell membrane</location>
        <topology evidence="1 7">Multi-pass membrane protein</topology>
    </subcellularLocation>
</comment>
<dbReference type="PROSITE" id="PS50928">
    <property type="entry name" value="ABC_TM1"/>
    <property type="match status" value="2"/>
</dbReference>
<feature type="domain" description="ABC transmembrane type-1" evidence="8">
    <location>
        <begin position="70"/>
        <end position="271"/>
    </location>
</feature>
<dbReference type="RefSeq" id="WP_103683098.1">
    <property type="nucleotide sequence ID" value="NZ_PQGG01000007.1"/>
</dbReference>
<keyword evidence="4 7" id="KW-0812">Transmembrane</keyword>
<evidence type="ECO:0000259" key="8">
    <source>
        <dbReference type="PROSITE" id="PS50928"/>
    </source>
</evidence>
<dbReference type="PANTHER" id="PTHR30183">
    <property type="entry name" value="MOLYBDENUM TRANSPORT SYSTEM PERMEASE PROTEIN MODB"/>
    <property type="match status" value="1"/>
</dbReference>
<protein>
    <submittedName>
        <fullName evidence="9">ABC transporter permease</fullName>
    </submittedName>
</protein>
<feature type="transmembrane region" description="Helical" evidence="7">
    <location>
        <begin position="422"/>
        <end position="445"/>
    </location>
</feature>
<feature type="transmembrane region" description="Helical" evidence="7">
    <location>
        <begin position="348"/>
        <end position="367"/>
    </location>
</feature>
<sequence length="552" mass="60324">MPVAPSSVTAFSQTPAAPRRSSAALWFLRVIGVAAVLAVMAPILVVVLSWSSSQTEVWQHLIATQLGSLLFNTLLLLAGVGLLVSILGIGLAWFTVMCEFPGRAWFEWLLMLPMAVPAYVMAFVILGVFDFGGPLQSFLRLQFGQQYGSMDVRNAATVIVVFALVLYPYVYMLARSAFLSQSSDTTEAARVLGCNPWQAFYRVALPMARPAIVAGVSLAMMETLADFGTVAVFNYDTFTTAIYKAWFGFFNIQAAAQLASILLLFVALTLFAERRSRGGRRFVQGSRLQHRYRFPVTPVKAWAMTAACSSVLAVAFVLPVLQLMLWAIDEGAVQLNTRFFELVQHTVILAGLAALITVFLALVLAFNRRQVKRGGFFNMAQLGYALPGSVLAVGIMLSFTFIDNQVFIPLQRVLGMSPVPILVGSIATLLAAYWIRFLAVATGPLESSLERIRPSLPEAARTLGANGGELVRRIYLPMLRPGLLTAMVLVFVDVMKEMPATLLLRPYGWDTLAVRIYEMTAEGQWQLAALPALALVAAGLIPVIISIRRSSH</sequence>
<keyword evidence="5 7" id="KW-1133">Transmembrane helix</keyword>
<dbReference type="FunFam" id="1.10.3720.10:FF:000088">
    <property type="entry name" value="Iron(III) ABC transporter, permease protein"/>
    <property type="match status" value="1"/>
</dbReference>
<feature type="transmembrane region" description="Helical" evidence="7">
    <location>
        <begin position="26"/>
        <end position="50"/>
    </location>
</feature>
<comment type="similarity">
    <text evidence="7">Belongs to the binding-protein-dependent transport system permease family.</text>
</comment>
<dbReference type="EMBL" id="PQGG01000007">
    <property type="protein sequence ID" value="POP54336.1"/>
    <property type="molecule type" value="Genomic_DNA"/>
</dbReference>
<evidence type="ECO:0000256" key="3">
    <source>
        <dbReference type="ARBA" id="ARBA00022475"/>
    </source>
</evidence>
<keyword evidence="2 7" id="KW-0813">Transport</keyword>